<evidence type="ECO:0000313" key="2">
    <source>
        <dbReference type="Proteomes" id="UP001163324"/>
    </source>
</evidence>
<evidence type="ECO:0000313" key="1">
    <source>
        <dbReference type="EMBL" id="KAI9900804.1"/>
    </source>
</evidence>
<comment type="caution">
    <text evidence="1">The sequence shown here is derived from an EMBL/GenBank/DDBJ whole genome shotgun (WGS) entry which is preliminary data.</text>
</comment>
<name>A0ACC0V2X6_9HYPO</name>
<gene>
    <name evidence="1" type="ORF">N3K66_005066</name>
</gene>
<proteinExistence type="predicted"/>
<organism evidence="1 2">
    <name type="scientific">Trichothecium roseum</name>
    <dbReference type="NCBI Taxonomy" id="47278"/>
    <lineage>
        <taxon>Eukaryota</taxon>
        <taxon>Fungi</taxon>
        <taxon>Dikarya</taxon>
        <taxon>Ascomycota</taxon>
        <taxon>Pezizomycotina</taxon>
        <taxon>Sordariomycetes</taxon>
        <taxon>Hypocreomycetidae</taxon>
        <taxon>Hypocreales</taxon>
        <taxon>Hypocreales incertae sedis</taxon>
        <taxon>Trichothecium</taxon>
    </lineage>
</organism>
<sequence>MRQPAHVPKVVVSDDVVEPQESSAGAGETRAVRTEAPDQPALDKMGAKISPAHASATPSPLDLNTTTSTLAPGTEFRFHHPQPFVGRLATTDSKMSLPKSSGPSKGGRGRPKRKRDQSRPDIRRLPDFEGDDPIEEE</sequence>
<accession>A0ACC0V2X6</accession>
<reference evidence="1" key="1">
    <citation type="submission" date="2022-10" db="EMBL/GenBank/DDBJ databases">
        <title>Complete Genome of Trichothecium roseum strain YXFP-22015, a Plant Pathogen Isolated from Citrus.</title>
        <authorList>
            <person name="Wang Y."/>
            <person name="Zhu L."/>
        </authorList>
    </citation>
    <scope>NUCLEOTIDE SEQUENCE</scope>
    <source>
        <strain evidence="1">YXFP-22015</strain>
    </source>
</reference>
<dbReference type="Proteomes" id="UP001163324">
    <property type="component" value="Chromosome 4"/>
</dbReference>
<protein>
    <submittedName>
        <fullName evidence="1">Uncharacterized protein</fullName>
    </submittedName>
</protein>
<dbReference type="EMBL" id="CM047943">
    <property type="protein sequence ID" value="KAI9900804.1"/>
    <property type="molecule type" value="Genomic_DNA"/>
</dbReference>
<keyword evidence="2" id="KW-1185">Reference proteome</keyword>